<dbReference type="InterPro" id="IPR012938">
    <property type="entry name" value="Glc/Sorbosone_DH"/>
</dbReference>
<dbReference type="EMBL" id="JBDPZD010000002">
    <property type="protein sequence ID" value="MEO3691248.1"/>
    <property type="molecule type" value="Genomic_DNA"/>
</dbReference>
<keyword evidence="5" id="KW-1185">Reference proteome</keyword>
<dbReference type="GO" id="GO:0016491">
    <property type="term" value="F:oxidoreductase activity"/>
    <property type="evidence" value="ECO:0007669"/>
    <property type="project" value="UniProtKB-KW"/>
</dbReference>
<name>A0ABV0G0J6_9BURK</name>
<dbReference type="InterPro" id="IPR011041">
    <property type="entry name" value="Quinoprot_gluc/sorb_DH_b-prop"/>
</dbReference>
<organism evidence="4 5">
    <name type="scientific">Roseateles paludis</name>
    <dbReference type="NCBI Taxonomy" id="3145238"/>
    <lineage>
        <taxon>Bacteria</taxon>
        <taxon>Pseudomonadati</taxon>
        <taxon>Pseudomonadota</taxon>
        <taxon>Betaproteobacteria</taxon>
        <taxon>Burkholderiales</taxon>
        <taxon>Sphaerotilaceae</taxon>
        <taxon>Roseateles</taxon>
    </lineage>
</organism>
<dbReference type="PANTHER" id="PTHR19328:SF75">
    <property type="entry name" value="ALDOSE SUGAR DEHYDROGENASE YLII"/>
    <property type="match status" value="1"/>
</dbReference>
<feature type="domain" description="Glucose/Sorbosone dehydrogenase" evidence="3">
    <location>
        <begin position="58"/>
        <end position="391"/>
    </location>
</feature>
<reference evidence="4 5" key="1">
    <citation type="submission" date="2024-05" db="EMBL/GenBank/DDBJ databases">
        <title>Roseateles sp. DJS-2-20 16S ribosomal RNA gene Genome sequencing and assembly.</title>
        <authorList>
            <person name="Woo H."/>
        </authorList>
    </citation>
    <scope>NUCLEOTIDE SEQUENCE [LARGE SCALE GENOMIC DNA]</scope>
    <source>
        <strain evidence="4 5">DJS-2-20</strain>
    </source>
</reference>
<dbReference type="SUPFAM" id="SSF50952">
    <property type="entry name" value="Soluble quinoprotein glucose dehydrogenase"/>
    <property type="match status" value="1"/>
</dbReference>
<proteinExistence type="predicted"/>
<gene>
    <name evidence="4" type="ORF">ABDJ85_07185</name>
</gene>
<feature type="chain" id="PRO_5046985895" evidence="2">
    <location>
        <begin position="17"/>
        <end position="394"/>
    </location>
</feature>
<accession>A0ABV0G0J6</accession>
<dbReference type="PANTHER" id="PTHR19328">
    <property type="entry name" value="HEDGEHOG-INTERACTING PROTEIN"/>
    <property type="match status" value="1"/>
</dbReference>
<feature type="region of interest" description="Disordered" evidence="1">
    <location>
        <begin position="21"/>
        <end position="50"/>
    </location>
</feature>
<protein>
    <submittedName>
        <fullName evidence="4">PQQ-dependent sugar dehydrogenase</fullName>
        <ecNumber evidence="4">1.1.5.-</ecNumber>
    </submittedName>
</protein>
<keyword evidence="2" id="KW-0732">Signal</keyword>
<dbReference type="RefSeq" id="WP_347704089.1">
    <property type="nucleotide sequence ID" value="NZ_JBDPZD010000002.1"/>
</dbReference>
<feature type="signal peptide" evidence="2">
    <location>
        <begin position="1"/>
        <end position="16"/>
    </location>
</feature>
<dbReference type="PROSITE" id="PS51257">
    <property type="entry name" value="PROKAR_LIPOPROTEIN"/>
    <property type="match status" value="1"/>
</dbReference>
<dbReference type="InterPro" id="IPR011042">
    <property type="entry name" value="6-blade_b-propeller_TolB-like"/>
</dbReference>
<evidence type="ECO:0000256" key="2">
    <source>
        <dbReference type="SAM" id="SignalP"/>
    </source>
</evidence>
<evidence type="ECO:0000313" key="4">
    <source>
        <dbReference type="EMBL" id="MEO3691248.1"/>
    </source>
</evidence>
<dbReference type="EC" id="1.1.5.-" evidence="4"/>
<comment type="caution">
    <text evidence="4">The sequence shown here is derived from an EMBL/GenBank/DDBJ whole genome shotgun (WGS) entry which is preliminary data.</text>
</comment>
<dbReference type="Pfam" id="PF07995">
    <property type="entry name" value="GSDH"/>
    <property type="match status" value="1"/>
</dbReference>
<dbReference type="Gene3D" id="2.120.10.30">
    <property type="entry name" value="TolB, C-terminal domain"/>
    <property type="match status" value="1"/>
</dbReference>
<dbReference type="Proteomes" id="UP001495147">
    <property type="component" value="Unassembled WGS sequence"/>
</dbReference>
<evidence type="ECO:0000259" key="3">
    <source>
        <dbReference type="Pfam" id="PF07995"/>
    </source>
</evidence>
<feature type="compositionally biased region" description="Low complexity" evidence="1">
    <location>
        <begin position="26"/>
        <end position="47"/>
    </location>
</feature>
<keyword evidence="4" id="KW-0560">Oxidoreductase</keyword>
<evidence type="ECO:0000256" key="1">
    <source>
        <dbReference type="SAM" id="MobiDB-lite"/>
    </source>
</evidence>
<evidence type="ECO:0000313" key="5">
    <source>
        <dbReference type="Proteomes" id="UP001495147"/>
    </source>
</evidence>
<sequence>MNRHLLSLTLTATALAACGGGGSGGTATAPATPSTPTTPTTPTTPAGDPRLQTLRSDLDNPWGLAELPSGDWLITQRTGSVVAVNAEGTVRTAISGAPAVASDGQGGLLDIALDPDFGADPWVYLCYSEPGSGAEAGRAGTAVGRARLVGNALQGFTVTFRQQPKVAGSGHFGCRLAFGRDKLLFVTLGERQQGSPAQDLAQTLGKVVRIARDGSIPADNPALGATARPGIWSFGHRNPQGAAIHPDTGELWVGEHGPQGGDEINIARAGANYGWPIVSYGCNYGDPVGNACRIGGGTHAPRFVEPLTTWTPTSVAPSGMAFYTGSLFPEWRGNLFAGSLAGQALWRLTVTGNSVTAKEPLFASLGERFRAIKPASDGSLLIVTDSGKLLRLTR</sequence>